<sequence>MLTKTITRAILSILLAAGFTSAHAGVVTFQGVTFTATTSGNVLTLEIDAAHPTGDWTNATTIGALGIASIGTFTSATMLSAPGAAAGWSLQGNELNANQCSGASQPNKVACWSGTHVALADDMIFKFSFAGNKLDLAEPNVKVNFFVGGGTKKVGSLFSQAVPTAVTPPPTEVPEPVSAAILLGGLGLMGLVRRKRA</sequence>
<gene>
    <name evidence="2" type="ORF">NX774_02625</name>
</gene>
<dbReference type="Proteomes" id="UP001206126">
    <property type="component" value="Unassembled WGS sequence"/>
</dbReference>
<dbReference type="RefSeq" id="WP_258820589.1">
    <property type="nucleotide sequence ID" value="NZ_JANUHB010000001.1"/>
</dbReference>
<reference evidence="2 3" key="1">
    <citation type="submission" date="2022-08" db="EMBL/GenBank/DDBJ databases">
        <title>Reclassification of Massilia species as members of the genera Telluria, Duganella, Pseudoduganella, Mokoshia gen. nov. and Zemynaea gen. nov. using orthogonal and non-orthogonal genome-based approaches.</title>
        <authorList>
            <person name="Bowman J.P."/>
        </authorList>
    </citation>
    <scope>NUCLEOTIDE SEQUENCE [LARGE SCALE GENOMIC DNA]</scope>
    <source>
        <strain evidence="2 3">JCM 31605</strain>
    </source>
</reference>
<proteinExistence type="predicted"/>
<dbReference type="EMBL" id="JANUHB010000001">
    <property type="protein sequence ID" value="MCS0806817.1"/>
    <property type="molecule type" value="Genomic_DNA"/>
</dbReference>
<evidence type="ECO:0000313" key="2">
    <source>
        <dbReference type="EMBL" id="MCS0806817.1"/>
    </source>
</evidence>
<accession>A0ABT2D676</accession>
<organism evidence="2 3">
    <name type="scientific">Massilia agilis</name>
    <dbReference type="NCBI Taxonomy" id="1811226"/>
    <lineage>
        <taxon>Bacteria</taxon>
        <taxon>Pseudomonadati</taxon>
        <taxon>Pseudomonadota</taxon>
        <taxon>Betaproteobacteria</taxon>
        <taxon>Burkholderiales</taxon>
        <taxon>Oxalobacteraceae</taxon>
        <taxon>Telluria group</taxon>
        <taxon>Massilia</taxon>
    </lineage>
</organism>
<dbReference type="NCBIfam" id="TIGR02595">
    <property type="entry name" value="PEP_CTERM"/>
    <property type="match status" value="1"/>
</dbReference>
<keyword evidence="1" id="KW-0732">Signal</keyword>
<name>A0ABT2D676_9BURK</name>
<comment type="caution">
    <text evidence="2">The sequence shown here is derived from an EMBL/GenBank/DDBJ whole genome shotgun (WGS) entry which is preliminary data.</text>
</comment>
<protein>
    <submittedName>
        <fullName evidence="2">PEP-CTERM sorting domain-containing protein</fullName>
    </submittedName>
</protein>
<dbReference type="InterPro" id="IPR013424">
    <property type="entry name" value="Ice-binding_C"/>
</dbReference>
<keyword evidence="3" id="KW-1185">Reference proteome</keyword>
<evidence type="ECO:0000313" key="3">
    <source>
        <dbReference type="Proteomes" id="UP001206126"/>
    </source>
</evidence>
<feature type="signal peptide" evidence="1">
    <location>
        <begin position="1"/>
        <end position="24"/>
    </location>
</feature>
<evidence type="ECO:0000256" key="1">
    <source>
        <dbReference type="SAM" id="SignalP"/>
    </source>
</evidence>
<feature type="chain" id="PRO_5047293701" evidence="1">
    <location>
        <begin position="25"/>
        <end position="197"/>
    </location>
</feature>